<feature type="region of interest" description="Disordered" evidence="2">
    <location>
        <begin position="192"/>
        <end position="213"/>
    </location>
</feature>
<proteinExistence type="predicted"/>
<name>A0A1I5VXW9_9RHOB</name>
<keyword evidence="4" id="KW-1185">Reference proteome</keyword>
<dbReference type="Proteomes" id="UP000199356">
    <property type="component" value="Unassembled WGS sequence"/>
</dbReference>
<sequence length="213" mass="23806">MAAKHSKTGGRPPSYTHEDLVRAAAILEARKEELEPASLRAVLTEDLGISKGIDTRSLQGAFDAFMARREDERRQRLREALPQETRDAVQVTVAQIELALLDQHGEQYQALRSQASEEVRKLREDLDAYRDRVRDLTRELENAADKLAAQQEQTEVERCAREEAQQALAEEKANNVVLQARLAERDEIVRMLRPAPESAPDAVGSPSPLTTSG</sequence>
<organism evidence="3 4">
    <name type="scientific">Tranquillimonas alkanivorans</name>
    <dbReference type="NCBI Taxonomy" id="441119"/>
    <lineage>
        <taxon>Bacteria</taxon>
        <taxon>Pseudomonadati</taxon>
        <taxon>Pseudomonadota</taxon>
        <taxon>Alphaproteobacteria</taxon>
        <taxon>Rhodobacterales</taxon>
        <taxon>Roseobacteraceae</taxon>
        <taxon>Tranquillimonas</taxon>
    </lineage>
</organism>
<reference evidence="3 4" key="1">
    <citation type="submission" date="2016-10" db="EMBL/GenBank/DDBJ databases">
        <authorList>
            <person name="de Groot N.N."/>
        </authorList>
    </citation>
    <scope>NUCLEOTIDE SEQUENCE [LARGE SCALE GENOMIC DNA]</scope>
    <source>
        <strain evidence="3 4">DSM 19547</strain>
    </source>
</reference>
<evidence type="ECO:0008006" key="5">
    <source>
        <dbReference type="Google" id="ProtNLM"/>
    </source>
</evidence>
<dbReference type="EMBL" id="FOXA01000037">
    <property type="protein sequence ID" value="SFQ12280.1"/>
    <property type="molecule type" value="Genomic_DNA"/>
</dbReference>
<feature type="coiled-coil region" evidence="1">
    <location>
        <begin position="105"/>
        <end position="181"/>
    </location>
</feature>
<dbReference type="AlphaFoldDB" id="A0A1I5VXW9"/>
<gene>
    <name evidence="3" type="ORF">SAMN04488047_13719</name>
</gene>
<dbReference type="RefSeq" id="WP_093425464.1">
    <property type="nucleotide sequence ID" value="NZ_FOXA01000037.1"/>
</dbReference>
<evidence type="ECO:0000313" key="4">
    <source>
        <dbReference type="Proteomes" id="UP000199356"/>
    </source>
</evidence>
<accession>A0A1I5VXW9</accession>
<evidence type="ECO:0000256" key="1">
    <source>
        <dbReference type="SAM" id="Coils"/>
    </source>
</evidence>
<dbReference type="OrthoDB" id="7834499at2"/>
<evidence type="ECO:0000256" key="2">
    <source>
        <dbReference type="SAM" id="MobiDB-lite"/>
    </source>
</evidence>
<protein>
    <recommendedName>
        <fullName evidence="5">Replication region DNA-binding N-term</fullName>
    </recommendedName>
</protein>
<evidence type="ECO:0000313" key="3">
    <source>
        <dbReference type="EMBL" id="SFQ12280.1"/>
    </source>
</evidence>
<keyword evidence="1" id="KW-0175">Coiled coil</keyword>